<dbReference type="SUPFAM" id="SSF74650">
    <property type="entry name" value="Galactose mutarotase-like"/>
    <property type="match status" value="1"/>
</dbReference>
<dbReference type="InterPro" id="IPR008183">
    <property type="entry name" value="Aldose_1/G6P_1-epimerase"/>
</dbReference>
<dbReference type="InterPro" id="IPR014718">
    <property type="entry name" value="GH-type_carb-bd"/>
</dbReference>
<dbReference type="Proteomes" id="UP001165653">
    <property type="component" value="Unassembled WGS sequence"/>
</dbReference>
<evidence type="ECO:0000256" key="4">
    <source>
        <dbReference type="ARBA" id="ARBA00023277"/>
    </source>
</evidence>
<dbReference type="NCBIfam" id="NF008277">
    <property type="entry name" value="PRK11055.1"/>
    <property type="match status" value="1"/>
</dbReference>
<accession>A0ABT3G7V7</accession>
<keyword evidence="6" id="KW-0732">Signal</keyword>
<keyword evidence="4 5" id="KW-0119">Carbohydrate metabolism</keyword>
<sequence>MKTKPLMTLMAAAALTGAAQIGTASAEKIAMESFGKTPDGKEAKVYTLTNKNGLRAKLSDLGATLVAMEVPDKAGKVADVTHGFDSAEGYLSEGNPYFGATVGRFGNRIAKGVFSLNGKEYTLATNNEPGGIPCHLHGGKVGFNKRMWKAEPDEKANAVAFTYVSPDGEEGYPGTLTTKVTYTLTEANELKWEVSATTDAPTVLNIVHHSYWNLSGDPKTTINDHILMLDADKYLPTDAGLIPTGKLDPVKDTPMDFTKPTAIGDRVETKFEALKLGGGYDHAWVLTPKKGIRLAARLKDPKSGRVLEISTDKPAVQFYGGNFLDGKVAGKKGEKYAFRTACCLETENFPDAPNHPEFPSAVLKPGETYTHTMVHKFLAE</sequence>
<dbReference type="PANTHER" id="PTHR10091:SF0">
    <property type="entry name" value="GALACTOSE MUTAROTASE"/>
    <property type="match status" value="1"/>
</dbReference>
<evidence type="ECO:0000256" key="2">
    <source>
        <dbReference type="ARBA" id="ARBA00006206"/>
    </source>
</evidence>
<protein>
    <recommendedName>
        <fullName evidence="5">Aldose 1-epimerase</fullName>
        <ecNumber evidence="5">5.1.3.3</ecNumber>
    </recommendedName>
</protein>
<keyword evidence="8" id="KW-1185">Reference proteome</keyword>
<evidence type="ECO:0000256" key="1">
    <source>
        <dbReference type="ARBA" id="ARBA00005028"/>
    </source>
</evidence>
<keyword evidence="3 5" id="KW-0413">Isomerase</keyword>
<evidence type="ECO:0000256" key="3">
    <source>
        <dbReference type="ARBA" id="ARBA00023235"/>
    </source>
</evidence>
<dbReference type="Pfam" id="PF01263">
    <property type="entry name" value="Aldose_epim"/>
    <property type="match status" value="1"/>
</dbReference>
<name>A0ABT3G7V7_9BACT</name>
<reference evidence="7" key="1">
    <citation type="submission" date="2022-10" db="EMBL/GenBank/DDBJ databases">
        <title>Luteolibacter sp. GHJ8, whole genome shotgun sequencing project.</title>
        <authorList>
            <person name="Zhao G."/>
            <person name="Shen L."/>
        </authorList>
    </citation>
    <scope>NUCLEOTIDE SEQUENCE</scope>
    <source>
        <strain evidence="7">GHJ8</strain>
    </source>
</reference>
<dbReference type="RefSeq" id="WP_264515504.1">
    <property type="nucleotide sequence ID" value="NZ_JAPDDR010000011.1"/>
</dbReference>
<proteinExistence type="inferred from homology"/>
<dbReference type="InterPro" id="IPR047215">
    <property type="entry name" value="Galactose_mutarotase-like"/>
</dbReference>
<comment type="pathway">
    <text evidence="1 5">Carbohydrate metabolism; hexose metabolism.</text>
</comment>
<dbReference type="CDD" id="cd09019">
    <property type="entry name" value="galactose_mutarotase_like"/>
    <property type="match status" value="1"/>
</dbReference>
<evidence type="ECO:0000256" key="5">
    <source>
        <dbReference type="PIRNR" id="PIRNR005096"/>
    </source>
</evidence>
<dbReference type="InterPro" id="IPR015443">
    <property type="entry name" value="Aldose_1-epimerase"/>
</dbReference>
<evidence type="ECO:0000313" key="8">
    <source>
        <dbReference type="Proteomes" id="UP001165653"/>
    </source>
</evidence>
<evidence type="ECO:0000313" key="7">
    <source>
        <dbReference type="EMBL" id="MCW1915941.1"/>
    </source>
</evidence>
<feature type="signal peptide" evidence="6">
    <location>
        <begin position="1"/>
        <end position="26"/>
    </location>
</feature>
<dbReference type="PANTHER" id="PTHR10091">
    <property type="entry name" value="ALDOSE-1-EPIMERASE"/>
    <property type="match status" value="1"/>
</dbReference>
<comment type="similarity">
    <text evidence="2 5">Belongs to the aldose epimerase family.</text>
</comment>
<comment type="caution">
    <text evidence="7">The sequence shown here is derived from an EMBL/GenBank/DDBJ whole genome shotgun (WGS) entry which is preliminary data.</text>
</comment>
<dbReference type="Gene3D" id="2.70.98.10">
    <property type="match status" value="1"/>
</dbReference>
<dbReference type="EC" id="5.1.3.3" evidence="5"/>
<comment type="catalytic activity">
    <reaction evidence="5">
        <text>alpha-D-glucose = beta-D-glucose</text>
        <dbReference type="Rhea" id="RHEA:10264"/>
        <dbReference type="ChEBI" id="CHEBI:15903"/>
        <dbReference type="ChEBI" id="CHEBI:17925"/>
        <dbReference type="EC" id="5.1.3.3"/>
    </reaction>
</comment>
<feature type="chain" id="PRO_5047294132" description="Aldose 1-epimerase" evidence="6">
    <location>
        <begin position="27"/>
        <end position="380"/>
    </location>
</feature>
<gene>
    <name evidence="7" type="ORF">OJ996_20300</name>
</gene>
<dbReference type="InterPro" id="IPR011013">
    <property type="entry name" value="Gal_mutarotase_sf_dom"/>
</dbReference>
<organism evidence="7 8">
    <name type="scientific">Luteolibacter rhizosphaerae</name>
    <dbReference type="NCBI Taxonomy" id="2989719"/>
    <lineage>
        <taxon>Bacteria</taxon>
        <taxon>Pseudomonadati</taxon>
        <taxon>Verrucomicrobiota</taxon>
        <taxon>Verrucomicrobiia</taxon>
        <taxon>Verrucomicrobiales</taxon>
        <taxon>Verrucomicrobiaceae</taxon>
        <taxon>Luteolibacter</taxon>
    </lineage>
</organism>
<dbReference type="EMBL" id="JAPDDR010000011">
    <property type="protein sequence ID" value="MCW1915941.1"/>
    <property type="molecule type" value="Genomic_DNA"/>
</dbReference>
<evidence type="ECO:0000256" key="6">
    <source>
        <dbReference type="SAM" id="SignalP"/>
    </source>
</evidence>
<dbReference type="PIRSF" id="PIRSF005096">
    <property type="entry name" value="GALM"/>
    <property type="match status" value="1"/>
</dbReference>